<evidence type="ECO:0000313" key="13">
    <source>
        <dbReference type="Proteomes" id="UP000594464"/>
    </source>
</evidence>
<dbReference type="Pfam" id="PF00815">
    <property type="entry name" value="Histidinol_dh"/>
    <property type="match status" value="1"/>
</dbReference>
<feature type="binding site" evidence="5 10">
    <location>
        <position position="359"/>
    </location>
    <ligand>
        <name>Zn(2+)</name>
        <dbReference type="ChEBI" id="CHEBI:29105"/>
    </ligand>
</feature>
<reference evidence="13" key="1">
    <citation type="submission" date="2020-02" db="EMBL/GenBank/DDBJ databases">
        <title>Genomic and physiological characterization of two novel Nitrospinaceae genera.</title>
        <authorList>
            <person name="Mueller A.J."/>
            <person name="Jung M.-Y."/>
            <person name="Strachan C.R."/>
            <person name="Herbold C.W."/>
            <person name="Kirkegaard R.H."/>
            <person name="Daims H."/>
        </authorList>
    </citation>
    <scope>NUCLEOTIDE SEQUENCE [LARGE SCALE GENOMIC DNA]</scope>
</reference>
<dbReference type="NCBIfam" id="TIGR00069">
    <property type="entry name" value="hisD"/>
    <property type="match status" value="1"/>
</dbReference>
<dbReference type="CDD" id="cd06572">
    <property type="entry name" value="Histidinol_dh"/>
    <property type="match status" value="1"/>
</dbReference>
<accession>A0A7T0G3N2</accession>
<feature type="binding site" evidence="5 10">
    <location>
        <position position="260"/>
    </location>
    <ligand>
        <name>Zn(2+)</name>
        <dbReference type="ChEBI" id="CHEBI:29105"/>
    </ligand>
</feature>
<name>A0A7T0G3N2_9BACT</name>
<evidence type="ECO:0000256" key="4">
    <source>
        <dbReference type="ARBA" id="ARBA00023002"/>
    </source>
</evidence>
<evidence type="ECO:0000313" key="12">
    <source>
        <dbReference type="EMBL" id="QPJ65431.1"/>
    </source>
</evidence>
<feature type="binding site" evidence="5 9">
    <location>
        <position position="359"/>
    </location>
    <ligand>
        <name>substrate</name>
    </ligand>
</feature>
<dbReference type="GO" id="GO:0000105">
    <property type="term" value="P:L-histidine biosynthetic process"/>
    <property type="evidence" value="ECO:0007669"/>
    <property type="project" value="UniProtKB-UniRule"/>
</dbReference>
<evidence type="ECO:0000256" key="3">
    <source>
        <dbReference type="ARBA" id="ARBA00022833"/>
    </source>
</evidence>
<dbReference type="PROSITE" id="PS00611">
    <property type="entry name" value="HISOL_DEHYDROGENASE"/>
    <property type="match status" value="1"/>
</dbReference>
<feature type="binding site" evidence="5 9">
    <location>
        <position position="418"/>
    </location>
    <ligand>
        <name>substrate</name>
    </ligand>
</feature>
<dbReference type="InterPro" id="IPR022695">
    <property type="entry name" value="Histidinol_DH_monofunct"/>
</dbReference>
<dbReference type="GO" id="GO:0008270">
    <property type="term" value="F:zinc ion binding"/>
    <property type="evidence" value="ECO:0007669"/>
    <property type="project" value="UniProtKB-UniRule"/>
</dbReference>
<gene>
    <name evidence="5 12" type="primary">hisD</name>
    <name evidence="12" type="ORF">G3M78_08520</name>
</gene>
<comment type="cofactor">
    <cofactor evidence="5 10">
        <name>Zn(2+)</name>
        <dbReference type="ChEBI" id="CHEBI:29105"/>
    </cofactor>
    <text evidence="5 10">Binds 1 zinc ion per subunit.</text>
</comment>
<organism evidence="12 13">
    <name type="scientific">Candidatus Nitrohelix vancouverensis</name>
    <dbReference type="NCBI Taxonomy" id="2705534"/>
    <lineage>
        <taxon>Bacteria</taxon>
        <taxon>Pseudomonadati</taxon>
        <taxon>Nitrospinota/Tectimicrobiota group</taxon>
        <taxon>Nitrospinota</taxon>
        <taxon>Nitrospinia</taxon>
        <taxon>Nitrospinales</taxon>
        <taxon>Nitrospinaceae</taxon>
        <taxon>Candidatus Nitrohelix</taxon>
    </lineage>
</organism>
<dbReference type="EMBL" id="CP048620">
    <property type="protein sequence ID" value="QPJ65431.1"/>
    <property type="molecule type" value="Genomic_DNA"/>
</dbReference>
<feature type="binding site" evidence="5 10">
    <location>
        <position position="257"/>
    </location>
    <ligand>
        <name>Zn(2+)</name>
        <dbReference type="ChEBI" id="CHEBI:29105"/>
    </ligand>
</feature>
<keyword evidence="5 8" id="KW-0520">NAD</keyword>
<feature type="binding site" evidence="5 9">
    <location>
        <position position="413"/>
    </location>
    <ligand>
        <name>substrate</name>
    </ligand>
</feature>
<evidence type="ECO:0000256" key="9">
    <source>
        <dbReference type="PIRSR" id="PIRSR000099-3"/>
    </source>
</evidence>
<comment type="similarity">
    <text evidence="1 5 6 11">Belongs to the histidinol dehydrogenase family.</text>
</comment>
<feature type="binding site" evidence="5 8">
    <location>
        <position position="189"/>
    </location>
    <ligand>
        <name>NAD(+)</name>
        <dbReference type="ChEBI" id="CHEBI:57540"/>
    </ligand>
</feature>
<dbReference type="GO" id="GO:0051287">
    <property type="term" value="F:NAD binding"/>
    <property type="evidence" value="ECO:0007669"/>
    <property type="project" value="InterPro"/>
</dbReference>
<feature type="binding site" evidence="5 9">
    <location>
        <position position="326"/>
    </location>
    <ligand>
        <name>substrate</name>
    </ligand>
</feature>
<proteinExistence type="inferred from homology"/>
<feature type="binding site" evidence="5 9">
    <location>
        <position position="235"/>
    </location>
    <ligand>
        <name>substrate</name>
    </ligand>
</feature>
<feature type="binding site" evidence="5 9">
    <location>
        <position position="260"/>
    </location>
    <ligand>
        <name>substrate</name>
    </ligand>
</feature>
<keyword evidence="2 5" id="KW-0479">Metal-binding</keyword>
<dbReference type="InterPro" id="IPR012131">
    <property type="entry name" value="Hstdl_DH"/>
</dbReference>
<feature type="binding site" evidence="5 9">
    <location>
        <position position="257"/>
    </location>
    <ligand>
        <name>substrate</name>
    </ligand>
</feature>
<feature type="binding site" evidence="5 8">
    <location>
        <position position="212"/>
    </location>
    <ligand>
        <name>NAD(+)</name>
        <dbReference type="ChEBI" id="CHEBI:57540"/>
    </ligand>
</feature>
<dbReference type="PANTHER" id="PTHR21256:SF2">
    <property type="entry name" value="HISTIDINE BIOSYNTHESIS TRIFUNCTIONAL PROTEIN"/>
    <property type="match status" value="1"/>
</dbReference>
<keyword evidence="5" id="KW-0368">Histidine biosynthesis</keyword>
<evidence type="ECO:0000256" key="11">
    <source>
        <dbReference type="RuleBase" id="RU004175"/>
    </source>
</evidence>
<dbReference type="AlphaFoldDB" id="A0A7T0G3N2"/>
<dbReference type="InterPro" id="IPR001692">
    <property type="entry name" value="Histidinol_DH_CS"/>
</dbReference>
<dbReference type="Proteomes" id="UP000594464">
    <property type="component" value="Chromosome"/>
</dbReference>
<keyword evidence="3 5" id="KW-0862">Zinc</keyword>
<dbReference type="PRINTS" id="PR00083">
    <property type="entry name" value="HOLDHDRGNASE"/>
</dbReference>
<evidence type="ECO:0000256" key="2">
    <source>
        <dbReference type="ARBA" id="ARBA00022723"/>
    </source>
</evidence>
<feature type="active site" description="Proton acceptor" evidence="5 7">
    <location>
        <position position="325"/>
    </location>
</feature>
<dbReference type="EC" id="1.1.1.23" evidence="5"/>
<comment type="function">
    <text evidence="5">Catalyzes the sequential NAD-dependent oxidations of L-histidinol to L-histidinaldehyde and then to L-histidine.</text>
</comment>
<dbReference type="PIRSF" id="PIRSF000099">
    <property type="entry name" value="Histidinol_dh"/>
    <property type="match status" value="1"/>
</dbReference>
<dbReference type="FunFam" id="3.40.50.1980:FF:000026">
    <property type="entry name" value="Histidinol dehydrogenase"/>
    <property type="match status" value="1"/>
</dbReference>
<dbReference type="UniPathway" id="UPA00031">
    <property type="reaction ID" value="UER00014"/>
</dbReference>
<dbReference type="FunFam" id="3.40.50.1980:FF:000001">
    <property type="entry name" value="Histidinol dehydrogenase"/>
    <property type="match status" value="1"/>
</dbReference>
<protein>
    <recommendedName>
        <fullName evidence="5">Histidinol dehydrogenase</fullName>
        <shortName evidence="5">HDH</shortName>
        <ecNumber evidence="5">1.1.1.23</ecNumber>
    </recommendedName>
</protein>
<sequence length="427" mass="46176">MRIIRFDEESYQKETQAVIHRLEMDFATQDATVQAILQDVKEKGDEALLEYTRKFDGHTGSLQDLRVTPEEIKTAYSKMSAEEIDALKIAAENIRSFHEKQKQESWEYSLDGIRLGQKVSPLRTAGIYVPGGKASYPSSVLMNAIPAKVAGVERIVMCTPCPGGQPSWHALVAADLAGVDEIYKVGGAQAIGAMAFGSTLVPRVDKIVGPGNIFVALAKRMVFGIVGIDMVAGPSEILIVADDTANPEYIAADLLSQAEHDEEAVSILTTPSQALAEAALEAVNRQKERLKRGAIVDASLKNQCRLFVTESLEAAVQLADEIAPEHLELAVDDPVAWAAKINNAGAIFMGHYTPEAIGDYLAGPNHVLPTSGTARFSSPLGVYDFIKRTSLITYSQEALQRASGTVQCLADMENLDAHANAVKVRLK</sequence>
<evidence type="ECO:0000256" key="5">
    <source>
        <dbReference type="HAMAP-Rule" id="MF_01024"/>
    </source>
</evidence>
<dbReference type="InterPro" id="IPR016161">
    <property type="entry name" value="Ald_DH/histidinol_DH"/>
</dbReference>
<dbReference type="Gene3D" id="3.40.50.1980">
    <property type="entry name" value="Nitrogenase molybdenum iron protein domain"/>
    <property type="match status" value="2"/>
</dbReference>
<dbReference type="KEGG" id="nva:G3M78_08520"/>
<dbReference type="GO" id="GO:0004399">
    <property type="term" value="F:histidinol dehydrogenase activity"/>
    <property type="evidence" value="ECO:0007669"/>
    <property type="project" value="UniProtKB-UniRule"/>
</dbReference>
<evidence type="ECO:0000256" key="10">
    <source>
        <dbReference type="PIRSR" id="PIRSR000099-4"/>
    </source>
</evidence>
<keyword evidence="5" id="KW-0028">Amino-acid biosynthesis</keyword>
<comment type="pathway">
    <text evidence="5">Amino-acid biosynthesis; L-histidine biosynthesis; L-histidine from 5-phospho-alpha-D-ribose 1-diphosphate: step 9/9.</text>
</comment>
<dbReference type="HAMAP" id="MF_01024">
    <property type="entry name" value="HisD"/>
    <property type="match status" value="1"/>
</dbReference>
<evidence type="ECO:0000256" key="1">
    <source>
        <dbReference type="ARBA" id="ARBA00010178"/>
    </source>
</evidence>
<evidence type="ECO:0000256" key="7">
    <source>
        <dbReference type="PIRSR" id="PIRSR000099-1"/>
    </source>
</evidence>
<comment type="catalytic activity">
    <reaction evidence="5">
        <text>L-histidinol + 2 NAD(+) + H2O = L-histidine + 2 NADH + 3 H(+)</text>
        <dbReference type="Rhea" id="RHEA:20641"/>
        <dbReference type="ChEBI" id="CHEBI:15377"/>
        <dbReference type="ChEBI" id="CHEBI:15378"/>
        <dbReference type="ChEBI" id="CHEBI:57540"/>
        <dbReference type="ChEBI" id="CHEBI:57595"/>
        <dbReference type="ChEBI" id="CHEBI:57699"/>
        <dbReference type="ChEBI" id="CHEBI:57945"/>
        <dbReference type="EC" id="1.1.1.23"/>
    </reaction>
</comment>
<dbReference type="GO" id="GO:0005829">
    <property type="term" value="C:cytosol"/>
    <property type="evidence" value="ECO:0007669"/>
    <property type="project" value="TreeGrafter"/>
</dbReference>
<keyword evidence="4 5" id="KW-0560">Oxidoreductase</keyword>
<feature type="binding site" evidence="5 10">
    <location>
        <position position="418"/>
    </location>
    <ligand>
        <name>Zn(2+)</name>
        <dbReference type="ChEBI" id="CHEBI:29105"/>
    </ligand>
</feature>
<feature type="active site" description="Proton acceptor" evidence="5 7">
    <location>
        <position position="326"/>
    </location>
</feature>
<feature type="binding site" evidence="5 8">
    <location>
        <position position="128"/>
    </location>
    <ligand>
        <name>NAD(+)</name>
        <dbReference type="ChEBI" id="CHEBI:57540"/>
    </ligand>
</feature>
<evidence type="ECO:0000256" key="6">
    <source>
        <dbReference type="PIRNR" id="PIRNR000099"/>
    </source>
</evidence>
<dbReference type="PANTHER" id="PTHR21256">
    <property type="entry name" value="HISTIDINOL DEHYDROGENASE HDH"/>
    <property type="match status" value="1"/>
</dbReference>
<evidence type="ECO:0000256" key="8">
    <source>
        <dbReference type="PIRSR" id="PIRSR000099-2"/>
    </source>
</evidence>
<dbReference type="Gene3D" id="1.20.5.1300">
    <property type="match status" value="1"/>
</dbReference>
<dbReference type="SUPFAM" id="SSF53720">
    <property type="entry name" value="ALDH-like"/>
    <property type="match status" value="1"/>
</dbReference>